<dbReference type="OrthoDB" id="9803706at2"/>
<dbReference type="PANTHER" id="PTHR43842:SF2">
    <property type="entry name" value="PROPIONYL-COA CARBOXYLASE BETA CHAIN, MITOCHONDRIAL"/>
    <property type="match status" value="1"/>
</dbReference>
<keyword evidence="3" id="KW-0808">Transferase</keyword>
<organism evidence="3">
    <name type="scientific">Flexilinea flocculi</name>
    <dbReference type="NCBI Taxonomy" id="1678840"/>
    <lineage>
        <taxon>Bacteria</taxon>
        <taxon>Bacillati</taxon>
        <taxon>Chloroflexota</taxon>
        <taxon>Anaerolineae</taxon>
        <taxon>Anaerolineales</taxon>
        <taxon>Anaerolineaceae</taxon>
        <taxon>Flexilinea</taxon>
    </lineage>
</organism>
<reference evidence="3" key="1">
    <citation type="journal article" date="2015" name="Genome Announc.">
        <title>Draft Genome Sequence of Anaerolineae Strain TC1, a Novel Isolate from a Methanogenic Wastewater Treatment System.</title>
        <authorList>
            <person name="Matsuura N."/>
            <person name="Tourlousse D.M."/>
            <person name="Sun L."/>
            <person name="Toyonaga M."/>
            <person name="Kuroda K."/>
            <person name="Ohashi A."/>
            <person name="Cruz R."/>
            <person name="Yamaguchi T."/>
            <person name="Sekiguchi Y."/>
        </authorList>
    </citation>
    <scope>NUCLEOTIDE SEQUENCE [LARGE SCALE GENOMIC DNA]</scope>
    <source>
        <strain evidence="3">TC1</strain>
    </source>
</reference>
<dbReference type="RefSeq" id="WP_062276889.1">
    <property type="nucleotide sequence ID" value="NZ_DF968179.1"/>
</dbReference>
<dbReference type="PROSITE" id="PS50989">
    <property type="entry name" value="COA_CT_CTER"/>
    <property type="match status" value="1"/>
</dbReference>
<feature type="domain" description="CoA carboxyltransferase C-terminal" evidence="2">
    <location>
        <begin position="262"/>
        <end position="509"/>
    </location>
</feature>
<dbReference type="InterPro" id="IPR034733">
    <property type="entry name" value="AcCoA_carboxyl_beta"/>
</dbReference>
<dbReference type="PATRIC" id="fig|1678840.3.peg.79"/>
<dbReference type="SUPFAM" id="SSF52096">
    <property type="entry name" value="ClpP/crotonase"/>
    <property type="match status" value="2"/>
</dbReference>
<evidence type="ECO:0000313" key="4">
    <source>
        <dbReference type="Proteomes" id="UP000053370"/>
    </source>
</evidence>
<dbReference type="AlphaFoldDB" id="A0A0K8P916"/>
<dbReference type="PROSITE" id="PS50980">
    <property type="entry name" value="COA_CT_NTER"/>
    <property type="match status" value="1"/>
</dbReference>
<name>A0A0K8P916_9CHLR</name>
<evidence type="ECO:0000259" key="2">
    <source>
        <dbReference type="PROSITE" id="PS50989"/>
    </source>
</evidence>
<dbReference type="Proteomes" id="UP000053370">
    <property type="component" value="Unassembled WGS sequence"/>
</dbReference>
<feature type="domain" description="CoA carboxyltransferase N-terminal" evidence="1">
    <location>
        <begin position="6"/>
        <end position="258"/>
    </location>
</feature>
<accession>A0A0K8P916</accession>
<dbReference type="STRING" id="1678840.ATC1_1162"/>
<protein>
    <submittedName>
        <fullName evidence="3">Propionyl-CoA carboxylase carboxyltransferase subunit</fullName>
    </submittedName>
</protein>
<dbReference type="InterPro" id="IPR051047">
    <property type="entry name" value="AccD/PCCB"/>
</dbReference>
<dbReference type="InterPro" id="IPR011762">
    <property type="entry name" value="COA_CT_N"/>
</dbReference>
<dbReference type="Gene3D" id="3.90.226.10">
    <property type="entry name" value="2-enoyl-CoA Hydratase, Chain A, domain 1"/>
    <property type="match status" value="2"/>
</dbReference>
<sequence length="515" mass="56733">MEKLPVDPRIAELKKRKQEVLKGGGSERIAKQHAKGKLTARERIEYLLDPGSFQELESYILSRFEQKEKIHGDGVITGFGTIDNRLVYVYAQDFTVYGGTMSEMQSRKICRMMDLALENKAPVIHIIDSGGARIQEGIVSLAGYAGIFLRTTRLSGLVPQISLIMGPCAGGAAYSPAATDFIIMTRKNSFMFLTGPDVVKSVTGEVIDAENLGGSDTHLIKSGLAHLAGNTDEEALQLCRKVFSYFPNHALEKAVVIPTEDSPDRTEDCLNSMIPEDPSEPYSMHAVIEKIVDKNSFLELQADFAPNCIIGLARFNGKGVGIVAQEPAKIAGVMDIDSSDKIARFVRTCDCYNLPIVTLVDCPGFLPGVYQEHHGVIRHGAKVLYAYSESTVPKITVIIRKAYGGAYIVLGSKMMGTDITYAWPSAEIAVMGPEGATKILYRKQIDEAEDPEAEHDRLVDEYRKKFLNPYISAEAGYIDDIIEPKETRPKIIAALAGIRFKKIERDLKKHGNMPV</sequence>
<proteinExistence type="predicted"/>
<evidence type="ECO:0000313" key="3">
    <source>
        <dbReference type="EMBL" id="GAP39143.1"/>
    </source>
</evidence>
<dbReference type="EMBL" id="DF968179">
    <property type="protein sequence ID" value="GAP39143.1"/>
    <property type="molecule type" value="Genomic_DNA"/>
</dbReference>
<dbReference type="Pfam" id="PF01039">
    <property type="entry name" value="Carboxyl_trans"/>
    <property type="match status" value="1"/>
</dbReference>
<dbReference type="InterPro" id="IPR011763">
    <property type="entry name" value="COA_CT_C"/>
</dbReference>
<dbReference type="GO" id="GO:0016740">
    <property type="term" value="F:transferase activity"/>
    <property type="evidence" value="ECO:0007669"/>
    <property type="project" value="UniProtKB-KW"/>
</dbReference>
<evidence type="ECO:0000259" key="1">
    <source>
        <dbReference type="PROSITE" id="PS50980"/>
    </source>
</evidence>
<keyword evidence="4" id="KW-1185">Reference proteome</keyword>
<dbReference type="GO" id="GO:0004658">
    <property type="term" value="F:propionyl-CoA carboxylase activity"/>
    <property type="evidence" value="ECO:0007669"/>
    <property type="project" value="TreeGrafter"/>
</dbReference>
<dbReference type="InterPro" id="IPR029045">
    <property type="entry name" value="ClpP/crotonase-like_dom_sf"/>
</dbReference>
<gene>
    <name evidence="3" type="ORF">ATC1_1162</name>
</gene>
<dbReference type="PANTHER" id="PTHR43842">
    <property type="entry name" value="PROPIONYL-COA CARBOXYLASE BETA CHAIN"/>
    <property type="match status" value="1"/>
</dbReference>